<proteinExistence type="predicted"/>
<keyword evidence="1" id="KW-0472">Membrane</keyword>
<dbReference type="SUPFAM" id="SSF56801">
    <property type="entry name" value="Acetyl-CoA synthetase-like"/>
    <property type="match status" value="1"/>
</dbReference>
<feature type="transmembrane region" description="Helical" evidence="1">
    <location>
        <begin position="68"/>
        <end position="88"/>
    </location>
</feature>
<reference evidence="4" key="1">
    <citation type="submission" date="2018-02" db="EMBL/GenBank/DDBJ databases">
        <authorList>
            <person name="Clavel T."/>
            <person name="Strowig T."/>
        </authorList>
    </citation>
    <scope>NUCLEOTIDE SEQUENCE [LARGE SCALE GENOMIC DNA]</scope>
    <source>
        <strain evidence="4">DSM 103720</strain>
    </source>
</reference>
<name>A0A2V1IN78_9BACT</name>
<dbReference type="GeneID" id="82524792"/>
<keyword evidence="1" id="KW-1133">Transmembrane helix</keyword>
<evidence type="ECO:0000313" key="4">
    <source>
        <dbReference type="Proteomes" id="UP000244905"/>
    </source>
</evidence>
<dbReference type="PANTHER" id="PTHR24096">
    <property type="entry name" value="LONG-CHAIN-FATTY-ACID--COA LIGASE"/>
    <property type="match status" value="1"/>
</dbReference>
<dbReference type="PROSITE" id="PS00455">
    <property type="entry name" value="AMP_BINDING"/>
    <property type="match status" value="1"/>
</dbReference>
<dbReference type="InterPro" id="IPR000873">
    <property type="entry name" value="AMP-dep_synth/lig_dom"/>
</dbReference>
<dbReference type="GO" id="GO:0016405">
    <property type="term" value="F:CoA-ligase activity"/>
    <property type="evidence" value="ECO:0007669"/>
    <property type="project" value="TreeGrafter"/>
</dbReference>
<sequence length="553" mass="62261">MKDRESLNLYFQDAIRDNWDLPALTDFGGATLTYKDVARKIAKLHLLYQESGIRPGDKVVLCAKNSSMWCVAFIGTLTYGAVIVPILADFKADNIQHLINHSDARLAIIDENIWEDLNPDGMRTLLGAISVRDFSMLHSNDEKLLHARGHLNEIFGRRYPDRFTPEDVVYHIDTKEELCLISYTSGSTGFSKGVMLPYRSLWSNVQFCIENIPTGPGDGVVCMLPLAHMYGLTIDMLRPFICGNHIHILTRTPSPRIIMEAFAKVHPRYIVTVPLIIEKIIRTRVFPMLEKPLMKLMLMVPYVDEKLLGKIKDRLTETFGGNVQEIIIGGAGLNRDVEKFLRRINFPYTVGYGMTECGPLISYSPSSENRMASCGRIVDRVEARIDSTDSAVKPGILHVKGENVMLGYYKNPEATEACMSEDGWLSTGDICNLDSDGFLYIRGRDKNMILGPSGQNIYPEEIEDKLNNLSYVAESLIIDGGDGRLVALIYPDIESLTSQGLDNDGIMGIMEENIKTLNSSLPAYSQVQRFKLMSEEFEKTPKRSIKRYLYQSK</sequence>
<dbReference type="Gene3D" id="3.40.50.12780">
    <property type="entry name" value="N-terminal domain of ligase-like"/>
    <property type="match status" value="1"/>
</dbReference>
<dbReference type="EMBL" id="PUEC01000001">
    <property type="protein sequence ID" value="PWB04401.1"/>
    <property type="molecule type" value="Genomic_DNA"/>
</dbReference>
<dbReference type="Proteomes" id="UP000244905">
    <property type="component" value="Unassembled WGS sequence"/>
</dbReference>
<dbReference type="InterPro" id="IPR020845">
    <property type="entry name" value="AMP-binding_CS"/>
</dbReference>
<evidence type="ECO:0000313" key="3">
    <source>
        <dbReference type="EMBL" id="PWB04401.1"/>
    </source>
</evidence>
<dbReference type="Gene3D" id="3.30.300.30">
    <property type="match status" value="1"/>
</dbReference>
<dbReference type="RefSeq" id="WP_107030957.1">
    <property type="nucleotide sequence ID" value="NZ_CAPEJN010000021.1"/>
</dbReference>
<keyword evidence="1" id="KW-0812">Transmembrane</keyword>
<accession>A0A2V1IN78</accession>
<dbReference type="PANTHER" id="PTHR24096:SF420">
    <property type="entry name" value="LONG-CHAIN-FATTY-ACID--COA LIGASE-RELATED"/>
    <property type="match status" value="1"/>
</dbReference>
<dbReference type="InterPro" id="IPR045851">
    <property type="entry name" value="AMP-bd_C_sf"/>
</dbReference>
<organism evidence="3 4">
    <name type="scientific">Duncaniella muris</name>
    <dbReference type="NCBI Taxonomy" id="2094150"/>
    <lineage>
        <taxon>Bacteria</taxon>
        <taxon>Pseudomonadati</taxon>
        <taxon>Bacteroidota</taxon>
        <taxon>Bacteroidia</taxon>
        <taxon>Bacteroidales</taxon>
        <taxon>Muribaculaceae</taxon>
        <taxon>Duncaniella</taxon>
    </lineage>
</organism>
<evidence type="ECO:0000256" key="1">
    <source>
        <dbReference type="SAM" id="Phobius"/>
    </source>
</evidence>
<dbReference type="AlphaFoldDB" id="A0A2V1IN78"/>
<comment type="caution">
    <text evidence="3">The sequence shown here is derived from an EMBL/GenBank/DDBJ whole genome shotgun (WGS) entry which is preliminary data.</text>
</comment>
<feature type="domain" description="AMP-dependent synthetase/ligase" evidence="2">
    <location>
        <begin position="12"/>
        <end position="409"/>
    </location>
</feature>
<keyword evidence="3" id="KW-0436">Ligase</keyword>
<dbReference type="Pfam" id="PF00501">
    <property type="entry name" value="AMP-binding"/>
    <property type="match status" value="1"/>
</dbReference>
<protein>
    <submittedName>
        <fullName evidence="3">Long-chain fatty acid--CoA ligase</fullName>
    </submittedName>
</protein>
<dbReference type="InterPro" id="IPR042099">
    <property type="entry name" value="ANL_N_sf"/>
</dbReference>
<keyword evidence="4" id="KW-1185">Reference proteome</keyword>
<dbReference type="Pfam" id="PF23562">
    <property type="entry name" value="AMP-binding_C_3"/>
    <property type="match status" value="1"/>
</dbReference>
<evidence type="ECO:0000259" key="2">
    <source>
        <dbReference type="Pfam" id="PF00501"/>
    </source>
</evidence>
<gene>
    <name evidence="3" type="ORF">C5O23_00320</name>
</gene>